<evidence type="ECO:0000256" key="6">
    <source>
        <dbReference type="ARBA" id="ARBA00023136"/>
    </source>
</evidence>
<feature type="region of interest" description="Disordered" evidence="8">
    <location>
        <begin position="553"/>
        <end position="578"/>
    </location>
</feature>
<comment type="subcellular location">
    <subcellularLocation>
        <location evidence="7">Membrane</location>
        <topology evidence="7">Multi-pass membrane protein</topology>
    </subcellularLocation>
</comment>
<sequence>MKVRLRSVRIPYFQIWYSSAFLIVFFTTWVLTLVIPADIIYQSVRTKNTPRNIPNVFIIAGAYVLTVVISFFIWASRIYTNRVVLKEIPKAYIPVDKGEVPRKVHRMIVKQWERSAIVAWDSMPRDIREELVKAEEIDLDRAPKVTKERTIIQPDKASAAWGYISHPGWSSPASNDLPNLEYWRVFIELPNLIEAKAVSLAPADPRYLHLTPSGAGSIPDARIVALLQRPSTCGLREYLERLGSYGLVNPPSLSDTFVSQYEHARFSTSSLSENEFGALMATFSSLLTGMTGLDPALLAPELGSSQPSTTSLTSSSVIPDKIRVKVHTSSYKSEALANAASKDAFSALTSAAAPPQAGSAAVNAVATPTNACSAPTPADNNSPSNDNQTPSSPCTQQLLRSDDPPWGNGVPPMVTILPGLPVFSDKETCKKNHKLLTQMEDKFMKNVAQALQTSRTDIARTTTIFHKVLRLQEDMADGVVVSNKEDKMVLGMVTDHKEGQMVHGIVTDHKEGKMLASSAETAAERKSIAAERKPIAAERKSIAAERKSIAAERKSIAAERKPTAAERKPIAAECKPTA</sequence>
<comment type="caution">
    <text evidence="9">The sequence shown here is derived from an EMBL/GenBank/DDBJ whole genome shotgun (WGS) entry which is preliminary data.</text>
</comment>
<organism evidence="9 10">
    <name type="scientific">Venturia inaequalis</name>
    <name type="common">Apple scab fungus</name>
    <dbReference type="NCBI Taxonomy" id="5025"/>
    <lineage>
        <taxon>Eukaryota</taxon>
        <taxon>Fungi</taxon>
        <taxon>Dikarya</taxon>
        <taxon>Ascomycota</taxon>
        <taxon>Pezizomycotina</taxon>
        <taxon>Dothideomycetes</taxon>
        <taxon>Pleosporomycetidae</taxon>
        <taxon>Venturiales</taxon>
        <taxon>Venturiaceae</taxon>
        <taxon>Venturia</taxon>
    </lineage>
</organism>
<keyword evidence="6 7" id="KW-0472">Membrane</keyword>
<evidence type="ECO:0000313" key="9">
    <source>
        <dbReference type="EMBL" id="KAE9984394.1"/>
    </source>
</evidence>
<dbReference type="InterPro" id="IPR038869">
    <property type="entry name" value="DLT1"/>
</dbReference>
<feature type="region of interest" description="Disordered" evidence="8">
    <location>
        <begin position="369"/>
        <end position="411"/>
    </location>
</feature>
<protein>
    <recommendedName>
        <fullName evidence="3 7">Defect at low temperature protein 1</fullName>
    </recommendedName>
</protein>
<dbReference type="AlphaFoldDB" id="A0A8H3VCE2"/>
<evidence type="ECO:0000313" key="10">
    <source>
        <dbReference type="Proteomes" id="UP000433883"/>
    </source>
</evidence>
<dbReference type="PANTHER" id="PTHR40021">
    <property type="entry name" value="DEFECT AT LOW TEMPERATURE PROTEIN 1"/>
    <property type="match status" value="1"/>
</dbReference>
<keyword evidence="4 7" id="KW-0812">Transmembrane</keyword>
<accession>A0A8H3VCE2</accession>
<feature type="transmembrane region" description="Helical" evidence="7">
    <location>
        <begin position="15"/>
        <end position="41"/>
    </location>
</feature>
<evidence type="ECO:0000256" key="4">
    <source>
        <dbReference type="ARBA" id="ARBA00022692"/>
    </source>
</evidence>
<evidence type="ECO:0000256" key="7">
    <source>
        <dbReference type="RuleBase" id="RU367100"/>
    </source>
</evidence>
<evidence type="ECO:0000256" key="5">
    <source>
        <dbReference type="ARBA" id="ARBA00022989"/>
    </source>
</evidence>
<dbReference type="PANTHER" id="PTHR40021:SF1">
    <property type="entry name" value="DEFECT AT LOW TEMPERATURE PROTEIN 1"/>
    <property type="match status" value="1"/>
</dbReference>
<feature type="compositionally biased region" description="Polar residues" evidence="8">
    <location>
        <begin position="378"/>
        <end position="399"/>
    </location>
</feature>
<reference evidence="9 10" key="1">
    <citation type="submission" date="2019-11" db="EMBL/GenBank/DDBJ databases">
        <title>Venturia inaequalis Genome Resource.</title>
        <authorList>
            <person name="Lichtner F.J."/>
        </authorList>
    </citation>
    <scope>NUCLEOTIDE SEQUENCE [LARGE SCALE GENOMIC DNA]</scope>
    <source>
        <strain evidence="9">Bline_iso_100314</strain>
    </source>
</reference>
<proteinExistence type="inferred from homology"/>
<evidence type="ECO:0000256" key="1">
    <source>
        <dbReference type="ARBA" id="ARBA00002489"/>
    </source>
</evidence>
<feature type="transmembrane region" description="Helical" evidence="7">
    <location>
        <begin position="53"/>
        <end position="75"/>
    </location>
</feature>
<dbReference type="EMBL" id="WNWQ01000017">
    <property type="protein sequence ID" value="KAE9984394.1"/>
    <property type="molecule type" value="Genomic_DNA"/>
</dbReference>
<comment type="similarity">
    <text evidence="2 7">Belongs to the DLT1 family.</text>
</comment>
<dbReference type="Proteomes" id="UP000433883">
    <property type="component" value="Unassembled WGS sequence"/>
</dbReference>
<comment type="function">
    <text evidence="1 7">Required for growth under high-pressure and low-temperature conditions.</text>
</comment>
<gene>
    <name evidence="7" type="primary">DLT1</name>
    <name evidence="9" type="ORF">BLS_002424</name>
</gene>
<evidence type="ECO:0000256" key="2">
    <source>
        <dbReference type="ARBA" id="ARBA00005550"/>
    </source>
</evidence>
<keyword evidence="5 7" id="KW-1133">Transmembrane helix</keyword>
<evidence type="ECO:0000256" key="8">
    <source>
        <dbReference type="SAM" id="MobiDB-lite"/>
    </source>
</evidence>
<name>A0A8H3VCE2_VENIN</name>
<feature type="compositionally biased region" description="Basic and acidic residues" evidence="8">
    <location>
        <begin position="553"/>
        <end position="570"/>
    </location>
</feature>
<dbReference type="GO" id="GO:0016020">
    <property type="term" value="C:membrane"/>
    <property type="evidence" value="ECO:0007669"/>
    <property type="project" value="UniProtKB-SubCell"/>
</dbReference>
<evidence type="ECO:0000256" key="3">
    <source>
        <dbReference type="ARBA" id="ARBA00021353"/>
    </source>
</evidence>